<gene>
    <name evidence="1" type="ORF">TNCV_556911</name>
</gene>
<keyword evidence="2" id="KW-1185">Reference proteome</keyword>
<dbReference type="EMBL" id="BMAU01021196">
    <property type="protein sequence ID" value="GFX97201.1"/>
    <property type="molecule type" value="Genomic_DNA"/>
</dbReference>
<evidence type="ECO:0000313" key="2">
    <source>
        <dbReference type="Proteomes" id="UP000887159"/>
    </source>
</evidence>
<sequence>MPAIEINAVNNDYGTPSNDISLLLRTSDCRNKKWQTPEHDWYEGNRPCADLLRTGSRPDETVLGRLRRSHTRAQQYVVALKVYPPYPNFNVTQATPVHILPRIGCYKS</sequence>
<protein>
    <submittedName>
        <fullName evidence="1">Uncharacterized protein</fullName>
    </submittedName>
</protein>
<name>A0A8X6UY40_TRICX</name>
<reference evidence="1" key="1">
    <citation type="submission" date="2020-08" db="EMBL/GenBank/DDBJ databases">
        <title>Multicomponent nature underlies the extraordinary mechanical properties of spider dragline silk.</title>
        <authorList>
            <person name="Kono N."/>
            <person name="Nakamura H."/>
            <person name="Mori M."/>
            <person name="Yoshida Y."/>
            <person name="Ohtoshi R."/>
            <person name="Malay A.D."/>
            <person name="Moran D.A.P."/>
            <person name="Tomita M."/>
            <person name="Numata K."/>
            <person name="Arakawa K."/>
        </authorList>
    </citation>
    <scope>NUCLEOTIDE SEQUENCE</scope>
</reference>
<organism evidence="1 2">
    <name type="scientific">Trichonephila clavipes</name>
    <name type="common">Golden silk orbweaver</name>
    <name type="synonym">Nephila clavipes</name>
    <dbReference type="NCBI Taxonomy" id="2585209"/>
    <lineage>
        <taxon>Eukaryota</taxon>
        <taxon>Metazoa</taxon>
        <taxon>Ecdysozoa</taxon>
        <taxon>Arthropoda</taxon>
        <taxon>Chelicerata</taxon>
        <taxon>Arachnida</taxon>
        <taxon>Araneae</taxon>
        <taxon>Araneomorphae</taxon>
        <taxon>Entelegynae</taxon>
        <taxon>Araneoidea</taxon>
        <taxon>Nephilidae</taxon>
        <taxon>Trichonephila</taxon>
    </lineage>
</organism>
<evidence type="ECO:0000313" key="1">
    <source>
        <dbReference type="EMBL" id="GFX97201.1"/>
    </source>
</evidence>
<dbReference type="Proteomes" id="UP000887159">
    <property type="component" value="Unassembled WGS sequence"/>
</dbReference>
<dbReference type="AlphaFoldDB" id="A0A8X6UY40"/>
<accession>A0A8X6UY40</accession>
<proteinExistence type="predicted"/>
<comment type="caution">
    <text evidence="1">The sequence shown here is derived from an EMBL/GenBank/DDBJ whole genome shotgun (WGS) entry which is preliminary data.</text>
</comment>